<sequence>MRKKRIIIMFIALTLVLSSCKSDIKVAIPDYEQLKTRLEKKGYEVETFNRFNVDQKEYEIVRLYAENKDDFIDICWDVKEGHEDIMNYYKVYEDDYNHLVNINNTIFCCTKKAMKDSKIKLADIKPPKIDVPKIDVPKIDVDVTIN</sequence>
<feature type="signal peptide" evidence="1">
    <location>
        <begin position="1"/>
        <end position="21"/>
    </location>
</feature>
<dbReference type="EMBL" id="JAEAGR010000002">
    <property type="protein sequence ID" value="MBH1939671.1"/>
    <property type="molecule type" value="Genomic_DNA"/>
</dbReference>
<organism evidence="2 3">
    <name type="scientific">Mobilitalea sibirica</name>
    <dbReference type="NCBI Taxonomy" id="1462919"/>
    <lineage>
        <taxon>Bacteria</taxon>
        <taxon>Bacillati</taxon>
        <taxon>Bacillota</taxon>
        <taxon>Clostridia</taxon>
        <taxon>Lachnospirales</taxon>
        <taxon>Lachnospiraceae</taxon>
        <taxon>Mobilitalea</taxon>
    </lineage>
</organism>
<keyword evidence="1" id="KW-0732">Signal</keyword>
<name>A0A8J7HA73_9FIRM</name>
<dbReference type="PROSITE" id="PS51257">
    <property type="entry name" value="PROKAR_LIPOPROTEIN"/>
    <property type="match status" value="1"/>
</dbReference>
<evidence type="ECO:0000313" key="3">
    <source>
        <dbReference type="Proteomes" id="UP000623269"/>
    </source>
</evidence>
<keyword evidence="3" id="KW-1185">Reference proteome</keyword>
<dbReference type="AlphaFoldDB" id="A0A8J7HA73"/>
<evidence type="ECO:0000256" key="1">
    <source>
        <dbReference type="SAM" id="SignalP"/>
    </source>
</evidence>
<protein>
    <recommendedName>
        <fullName evidence="4">Lipoprotein</fullName>
    </recommendedName>
</protein>
<dbReference type="RefSeq" id="WP_197659905.1">
    <property type="nucleotide sequence ID" value="NZ_JAEAGR010000002.1"/>
</dbReference>
<gene>
    <name evidence="2" type="ORF">I5677_02035</name>
</gene>
<feature type="chain" id="PRO_5039322383" description="Lipoprotein" evidence="1">
    <location>
        <begin position="22"/>
        <end position="146"/>
    </location>
</feature>
<proteinExistence type="predicted"/>
<evidence type="ECO:0008006" key="4">
    <source>
        <dbReference type="Google" id="ProtNLM"/>
    </source>
</evidence>
<comment type="caution">
    <text evidence="2">The sequence shown here is derived from an EMBL/GenBank/DDBJ whole genome shotgun (WGS) entry which is preliminary data.</text>
</comment>
<reference evidence="2" key="1">
    <citation type="submission" date="2020-12" db="EMBL/GenBank/DDBJ databases">
        <title>M. sibirica DSM 26468T genome.</title>
        <authorList>
            <person name="Thieme N."/>
            <person name="Rettenmaier R."/>
            <person name="Zverlov V."/>
            <person name="Liebl W."/>
        </authorList>
    </citation>
    <scope>NUCLEOTIDE SEQUENCE</scope>
    <source>
        <strain evidence="2">DSM 26468</strain>
    </source>
</reference>
<dbReference type="Proteomes" id="UP000623269">
    <property type="component" value="Unassembled WGS sequence"/>
</dbReference>
<accession>A0A8J7HA73</accession>
<evidence type="ECO:0000313" key="2">
    <source>
        <dbReference type="EMBL" id="MBH1939671.1"/>
    </source>
</evidence>